<evidence type="ECO:0000256" key="2">
    <source>
        <dbReference type="ARBA" id="ARBA00022692"/>
    </source>
</evidence>
<dbReference type="GO" id="GO:0005886">
    <property type="term" value="C:plasma membrane"/>
    <property type="evidence" value="ECO:0007669"/>
    <property type="project" value="TreeGrafter"/>
</dbReference>
<keyword evidence="2 5" id="KW-0812">Transmembrane</keyword>
<dbReference type="PANTHER" id="PTHR30520">
    <property type="entry name" value="FORMATE TRANSPORTER-RELATED"/>
    <property type="match status" value="1"/>
</dbReference>
<feature type="transmembrane region" description="Helical" evidence="5">
    <location>
        <begin position="203"/>
        <end position="227"/>
    </location>
</feature>
<evidence type="ECO:0000256" key="4">
    <source>
        <dbReference type="ARBA" id="ARBA00023136"/>
    </source>
</evidence>
<evidence type="ECO:0000256" key="1">
    <source>
        <dbReference type="ARBA" id="ARBA00004141"/>
    </source>
</evidence>
<dbReference type="GO" id="GO:0015499">
    <property type="term" value="F:formate transmembrane transporter activity"/>
    <property type="evidence" value="ECO:0007669"/>
    <property type="project" value="TreeGrafter"/>
</dbReference>
<evidence type="ECO:0000313" key="6">
    <source>
        <dbReference type="EMBL" id="VYT19993.1"/>
    </source>
</evidence>
<evidence type="ECO:0000256" key="5">
    <source>
        <dbReference type="SAM" id="Phobius"/>
    </source>
</evidence>
<feature type="transmembrane region" description="Helical" evidence="5">
    <location>
        <begin position="88"/>
        <end position="117"/>
    </location>
</feature>
<dbReference type="Pfam" id="PF01226">
    <property type="entry name" value="Form_Nir_trans"/>
    <property type="match status" value="1"/>
</dbReference>
<reference evidence="6" key="1">
    <citation type="submission" date="2019-11" db="EMBL/GenBank/DDBJ databases">
        <authorList>
            <person name="Feng L."/>
        </authorList>
    </citation>
    <scope>NUCLEOTIDE SEQUENCE</scope>
    <source>
        <strain evidence="6">BgluceraseaLFYP119</strain>
    </source>
</reference>
<evidence type="ECO:0000256" key="3">
    <source>
        <dbReference type="ARBA" id="ARBA00022989"/>
    </source>
</evidence>
<name>A0A6N2USF2_9FIRM</name>
<accession>A0A6N2USF2</accession>
<dbReference type="Gene3D" id="1.20.1080.10">
    <property type="entry name" value="Glycerol uptake facilitator protein"/>
    <property type="match status" value="1"/>
</dbReference>
<dbReference type="AlphaFoldDB" id="A0A6N2USF2"/>
<protein>
    <submittedName>
        <fullName evidence="6">Nitrite transporter NirC</fullName>
    </submittedName>
</protein>
<gene>
    <name evidence="6" type="primary">nirC</name>
    <name evidence="6" type="ORF">BGLFYP119_02232</name>
</gene>
<dbReference type="InterPro" id="IPR000292">
    <property type="entry name" value="For/NO2_transpt"/>
</dbReference>
<organism evidence="6">
    <name type="scientific">Blautia glucerasea</name>
    <dbReference type="NCBI Taxonomy" id="536633"/>
    <lineage>
        <taxon>Bacteria</taxon>
        <taxon>Bacillati</taxon>
        <taxon>Bacillota</taxon>
        <taxon>Clostridia</taxon>
        <taxon>Lachnospirales</taxon>
        <taxon>Lachnospiraceae</taxon>
        <taxon>Blautia</taxon>
    </lineage>
</organism>
<dbReference type="PANTHER" id="PTHR30520:SF8">
    <property type="entry name" value="NITRITE TRANSPORTER NIRC"/>
    <property type="match status" value="1"/>
</dbReference>
<sequence>MQIEKLTECVCKDIERTGCFYMNYEDVQKLSGAAAAKAKLLKNDFGKYFTRAVMAGFFIVVAMIFSNVTGNIFSGADLPAWGKFLGAAVFSIAVLLISLIGGELFTGNNLVMAFGAYDKKVTWKDAGRVWLISYIGNFIGCVLLSLIFVWAGAAGTKEYFAGLIGNKFAIPVGEMFFRAVLCNFFVCLGVLCGIKLKSEAGKILMIIMCISGFVISGFEHCIANMGIFTVAACVVPGISIPMMLKSMLVVTVGNMIGGAVLLAWPLKRMSADQ</sequence>
<keyword evidence="4 5" id="KW-0472">Membrane</keyword>
<feature type="transmembrane region" description="Helical" evidence="5">
    <location>
        <begin position="247"/>
        <end position="266"/>
    </location>
</feature>
<dbReference type="InterPro" id="IPR023271">
    <property type="entry name" value="Aquaporin-like"/>
</dbReference>
<feature type="transmembrane region" description="Helical" evidence="5">
    <location>
        <begin position="175"/>
        <end position="196"/>
    </location>
</feature>
<keyword evidence="3 5" id="KW-1133">Transmembrane helix</keyword>
<proteinExistence type="predicted"/>
<comment type="subcellular location">
    <subcellularLocation>
        <location evidence="1">Membrane</location>
        <topology evidence="1">Multi-pass membrane protein</topology>
    </subcellularLocation>
</comment>
<feature type="transmembrane region" description="Helical" evidence="5">
    <location>
        <begin position="129"/>
        <end position="155"/>
    </location>
</feature>
<feature type="transmembrane region" description="Helical" evidence="5">
    <location>
        <begin position="48"/>
        <end position="68"/>
    </location>
</feature>
<dbReference type="EMBL" id="CACRST010000019">
    <property type="protein sequence ID" value="VYT19993.1"/>
    <property type="molecule type" value="Genomic_DNA"/>
</dbReference>